<evidence type="ECO:0000313" key="2">
    <source>
        <dbReference type="WBParaSite" id="Pan_g20429.t1"/>
    </source>
</evidence>
<dbReference type="Proteomes" id="UP000492821">
    <property type="component" value="Unassembled WGS sequence"/>
</dbReference>
<name>A0A7E4VG02_PANRE</name>
<keyword evidence="1" id="KW-1185">Reference proteome</keyword>
<sequence>MEAVHNRDGAKNTDVNERVVHFPCAAVSSGAAAAGSKQCFPRTSCQPARQRNVANANHPSIVEENKQQVDRIAAERRFRSSERTEGNIQMIRPPSRASYQLLFLRQ</sequence>
<reference evidence="1" key="1">
    <citation type="journal article" date="2013" name="Genetics">
        <title>The draft genome and transcriptome of Panagrellus redivivus are shaped by the harsh demands of a free-living lifestyle.</title>
        <authorList>
            <person name="Srinivasan J."/>
            <person name="Dillman A.R."/>
            <person name="Macchietto M.G."/>
            <person name="Heikkinen L."/>
            <person name="Lakso M."/>
            <person name="Fracchia K.M."/>
            <person name="Antoshechkin I."/>
            <person name="Mortazavi A."/>
            <person name="Wong G."/>
            <person name="Sternberg P.W."/>
        </authorList>
    </citation>
    <scope>NUCLEOTIDE SEQUENCE [LARGE SCALE GENOMIC DNA]</scope>
    <source>
        <strain evidence="1">MT8872</strain>
    </source>
</reference>
<protein>
    <submittedName>
        <fullName evidence="2">Uncharacterized protein</fullName>
    </submittedName>
</protein>
<dbReference type="WBParaSite" id="Pan_g20429.t1">
    <property type="protein sequence ID" value="Pan_g20429.t1"/>
    <property type="gene ID" value="Pan_g20429"/>
</dbReference>
<proteinExistence type="predicted"/>
<organism evidence="1 2">
    <name type="scientific">Panagrellus redivivus</name>
    <name type="common">Microworm</name>
    <dbReference type="NCBI Taxonomy" id="6233"/>
    <lineage>
        <taxon>Eukaryota</taxon>
        <taxon>Metazoa</taxon>
        <taxon>Ecdysozoa</taxon>
        <taxon>Nematoda</taxon>
        <taxon>Chromadorea</taxon>
        <taxon>Rhabditida</taxon>
        <taxon>Tylenchina</taxon>
        <taxon>Panagrolaimomorpha</taxon>
        <taxon>Panagrolaimoidea</taxon>
        <taxon>Panagrolaimidae</taxon>
        <taxon>Panagrellus</taxon>
    </lineage>
</organism>
<reference evidence="2" key="2">
    <citation type="submission" date="2020-10" db="UniProtKB">
        <authorList>
            <consortium name="WormBaseParasite"/>
        </authorList>
    </citation>
    <scope>IDENTIFICATION</scope>
</reference>
<dbReference type="AlphaFoldDB" id="A0A7E4VG02"/>
<accession>A0A7E4VG02</accession>
<evidence type="ECO:0000313" key="1">
    <source>
        <dbReference type="Proteomes" id="UP000492821"/>
    </source>
</evidence>